<evidence type="ECO:0000313" key="1">
    <source>
        <dbReference type="EMBL" id="MBB6731775.1"/>
    </source>
</evidence>
<organism evidence="1 2">
    <name type="scientific">Cohnella zeiphila</name>
    <dbReference type="NCBI Taxonomy" id="2761120"/>
    <lineage>
        <taxon>Bacteria</taxon>
        <taxon>Bacillati</taxon>
        <taxon>Bacillota</taxon>
        <taxon>Bacilli</taxon>
        <taxon>Bacillales</taxon>
        <taxon>Paenibacillaceae</taxon>
        <taxon>Cohnella</taxon>
    </lineage>
</organism>
<accession>A0A7X0SN56</accession>
<protein>
    <submittedName>
        <fullName evidence="1">Uncharacterized protein</fullName>
    </submittedName>
</protein>
<name>A0A7X0SN56_9BACL</name>
<gene>
    <name evidence="1" type="ORF">H7C18_12710</name>
</gene>
<reference evidence="1 2" key="1">
    <citation type="submission" date="2020-08" db="EMBL/GenBank/DDBJ databases">
        <title>Cohnella phylogeny.</title>
        <authorList>
            <person name="Dunlap C."/>
        </authorList>
    </citation>
    <scope>NUCLEOTIDE SEQUENCE [LARGE SCALE GENOMIC DNA]</scope>
    <source>
        <strain evidence="1 2">CBP 2801</strain>
    </source>
</reference>
<comment type="caution">
    <text evidence="1">The sequence shown here is derived from an EMBL/GenBank/DDBJ whole genome shotgun (WGS) entry which is preliminary data.</text>
</comment>
<dbReference type="RefSeq" id="WP_185129447.1">
    <property type="nucleotide sequence ID" value="NZ_JACJVO010000015.1"/>
</dbReference>
<evidence type="ECO:0000313" key="2">
    <source>
        <dbReference type="Proteomes" id="UP000564644"/>
    </source>
</evidence>
<dbReference type="EMBL" id="JACJVO010000015">
    <property type="protein sequence ID" value="MBB6731775.1"/>
    <property type="molecule type" value="Genomic_DNA"/>
</dbReference>
<dbReference type="AlphaFoldDB" id="A0A7X0SN56"/>
<keyword evidence="2" id="KW-1185">Reference proteome</keyword>
<proteinExistence type="predicted"/>
<dbReference type="Proteomes" id="UP000564644">
    <property type="component" value="Unassembled WGS sequence"/>
</dbReference>
<sequence>MNERLRAWVGCDVQAATTIDIVEGLLVSAEEGALTIRLSGPSGYGRGRHAVIKLAAVCYVRRT</sequence>